<dbReference type="KEGG" id="mng:MNEG_8293"/>
<dbReference type="Proteomes" id="UP000054498">
    <property type="component" value="Unassembled WGS sequence"/>
</dbReference>
<reference evidence="2 3" key="1">
    <citation type="journal article" date="2013" name="BMC Genomics">
        <title>Reconstruction of the lipid metabolism for the microalga Monoraphidium neglectum from its genome sequence reveals characteristics suitable for biofuel production.</title>
        <authorList>
            <person name="Bogen C."/>
            <person name="Al-Dilaimi A."/>
            <person name="Albersmeier A."/>
            <person name="Wichmann J."/>
            <person name="Grundmann M."/>
            <person name="Rupp O."/>
            <person name="Lauersen K.J."/>
            <person name="Blifernez-Klassen O."/>
            <person name="Kalinowski J."/>
            <person name="Goesmann A."/>
            <person name="Mussgnug J.H."/>
            <person name="Kruse O."/>
        </authorList>
    </citation>
    <scope>NUCLEOTIDE SEQUENCE [LARGE SCALE GENOMIC DNA]</scope>
    <source>
        <strain evidence="2 3">SAG 48.87</strain>
    </source>
</reference>
<evidence type="ECO:0000256" key="1">
    <source>
        <dbReference type="SAM" id="MobiDB-lite"/>
    </source>
</evidence>
<gene>
    <name evidence="2" type="ORF">MNEG_8293</name>
</gene>
<protein>
    <submittedName>
        <fullName evidence="2">Uncharacterized protein</fullName>
    </submittedName>
</protein>
<feature type="region of interest" description="Disordered" evidence="1">
    <location>
        <begin position="321"/>
        <end position="341"/>
    </location>
</feature>
<dbReference type="GeneID" id="25741169"/>
<organism evidence="2 3">
    <name type="scientific">Monoraphidium neglectum</name>
    <dbReference type="NCBI Taxonomy" id="145388"/>
    <lineage>
        <taxon>Eukaryota</taxon>
        <taxon>Viridiplantae</taxon>
        <taxon>Chlorophyta</taxon>
        <taxon>core chlorophytes</taxon>
        <taxon>Chlorophyceae</taxon>
        <taxon>CS clade</taxon>
        <taxon>Sphaeropleales</taxon>
        <taxon>Selenastraceae</taxon>
        <taxon>Monoraphidium</taxon>
    </lineage>
</organism>
<proteinExistence type="predicted"/>
<keyword evidence="3" id="KW-1185">Reference proteome</keyword>
<evidence type="ECO:0000313" key="2">
    <source>
        <dbReference type="EMBL" id="KIY99669.1"/>
    </source>
</evidence>
<accession>A0A0D2M8V0</accession>
<feature type="region of interest" description="Disordered" evidence="1">
    <location>
        <begin position="80"/>
        <end position="104"/>
    </location>
</feature>
<feature type="compositionally biased region" description="Low complexity" evidence="1">
    <location>
        <begin position="87"/>
        <end position="104"/>
    </location>
</feature>
<sequence length="486" mass="48941">MDKLSTSNRAPRGLAPAASLAVAAPPPADGAVLHPAAALATTWRGASGALAVLLRFEESDVIANVIGFWRRVSSRLDGSWADAGPPAGAHQQHDAQGQQQGRPAQGALLHHRRQLRHVDWMWRVRPELLAAVVGQAHSFFLATGITHLQQRPMRTAAKALLMLLQLTAGPSAAVAPAAVAGTATPTAAAQLLELMGCAAASGGGVSASSGSRAVMARVMPCSDAFSQCCLLLQLSAGAPGAEAWEAGQLRSGGGGDGPLGCEPAGSGLACRAAAFLLECYGHDGVRSCSAAAGDSLSDYDACMVWLVASMAAGPGGAAAAAGGASGGAKRRGTRGGGSLEGGSEEARLLAWAGSAGFRALAEVVAGHPRWDVLACGLVRAVELEATQDGAAAAQGAAGAPPGRGAGAAAAAAALRRVRRALRVLFEVARAAAGAEERTARTAALLRGLSALTRPEAMCCAEWRAEALGEMELAVTAFVEDHPGKHC</sequence>
<dbReference type="EMBL" id="KK101778">
    <property type="protein sequence ID" value="KIY99669.1"/>
    <property type="molecule type" value="Genomic_DNA"/>
</dbReference>
<dbReference type="RefSeq" id="XP_013898689.1">
    <property type="nucleotide sequence ID" value="XM_014043235.1"/>
</dbReference>
<name>A0A0D2M8V0_9CHLO</name>
<dbReference type="AlphaFoldDB" id="A0A0D2M8V0"/>
<evidence type="ECO:0000313" key="3">
    <source>
        <dbReference type="Proteomes" id="UP000054498"/>
    </source>
</evidence>